<name>U2T1A3_9ACTN</name>
<dbReference type="GO" id="GO:0055085">
    <property type="term" value="P:transmembrane transport"/>
    <property type="evidence" value="ECO:0007669"/>
    <property type="project" value="InterPro"/>
</dbReference>
<evidence type="ECO:0000259" key="8">
    <source>
        <dbReference type="Pfam" id="PF03600"/>
    </source>
</evidence>
<feature type="transmembrane region" description="Helical" evidence="7">
    <location>
        <begin position="302"/>
        <end position="325"/>
    </location>
</feature>
<dbReference type="InterPro" id="IPR051679">
    <property type="entry name" value="DASS-Related_Transporters"/>
</dbReference>
<proteinExistence type="predicted"/>
<dbReference type="Proteomes" id="UP000016638">
    <property type="component" value="Unassembled WGS sequence"/>
</dbReference>
<feature type="transmembrane region" description="Helical" evidence="7">
    <location>
        <begin position="269"/>
        <end position="290"/>
    </location>
</feature>
<feature type="transmembrane region" description="Helical" evidence="7">
    <location>
        <begin position="421"/>
        <end position="441"/>
    </location>
</feature>
<feature type="domain" description="Citrate transporter-like" evidence="8">
    <location>
        <begin position="15"/>
        <end position="389"/>
    </location>
</feature>
<evidence type="ECO:0000256" key="7">
    <source>
        <dbReference type="SAM" id="Phobius"/>
    </source>
</evidence>
<dbReference type="InterPro" id="IPR004680">
    <property type="entry name" value="Cit_transptr-like_dom"/>
</dbReference>
<organism evidence="9 10">
    <name type="scientific">Olsenella profusa F0195</name>
    <dbReference type="NCBI Taxonomy" id="1125712"/>
    <lineage>
        <taxon>Bacteria</taxon>
        <taxon>Bacillati</taxon>
        <taxon>Actinomycetota</taxon>
        <taxon>Coriobacteriia</taxon>
        <taxon>Coriobacteriales</taxon>
        <taxon>Atopobiaceae</taxon>
        <taxon>Olsenella</taxon>
    </lineage>
</organism>
<keyword evidence="3 7" id="KW-0812">Transmembrane</keyword>
<dbReference type="RefSeq" id="WP_021726897.1">
    <property type="nucleotide sequence ID" value="NZ_AWEZ01000062.1"/>
</dbReference>
<dbReference type="GO" id="GO:0005886">
    <property type="term" value="C:plasma membrane"/>
    <property type="evidence" value="ECO:0007669"/>
    <property type="project" value="TreeGrafter"/>
</dbReference>
<reference evidence="9 10" key="1">
    <citation type="submission" date="2013-08" db="EMBL/GenBank/DDBJ databases">
        <authorList>
            <person name="Durkin A.S."/>
            <person name="Haft D.R."/>
            <person name="McCorrison J."/>
            <person name="Torralba M."/>
            <person name="Gillis M."/>
            <person name="Haft D.H."/>
            <person name="Methe B."/>
            <person name="Sutton G."/>
            <person name="Nelson K.E."/>
        </authorList>
    </citation>
    <scope>NUCLEOTIDE SEQUENCE [LARGE SCALE GENOMIC DNA]</scope>
    <source>
        <strain evidence="9 10">F0195</strain>
    </source>
</reference>
<accession>U2T1A3</accession>
<keyword evidence="6 7" id="KW-0472">Membrane</keyword>
<evidence type="ECO:0000313" key="9">
    <source>
        <dbReference type="EMBL" id="ERL06829.1"/>
    </source>
</evidence>
<dbReference type="PANTHER" id="PTHR43652:SF2">
    <property type="entry name" value="BASIC AMINO ACID ANTIPORTER YFCC-RELATED"/>
    <property type="match status" value="1"/>
</dbReference>
<gene>
    <name evidence="9" type="ORF">HMPREF1316_0534</name>
</gene>
<evidence type="ECO:0000313" key="10">
    <source>
        <dbReference type="Proteomes" id="UP000016638"/>
    </source>
</evidence>
<evidence type="ECO:0000256" key="5">
    <source>
        <dbReference type="ARBA" id="ARBA00022989"/>
    </source>
</evidence>
<dbReference type="EMBL" id="AWEZ01000062">
    <property type="protein sequence ID" value="ERL06829.1"/>
    <property type="molecule type" value="Genomic_DNA"/>
</dbReference>
<protein>
    <submittedName>
        <fullName evidence="9">Citrate transporter</fullName>
    </submittedName>
</protein>
<keyword evidence="5 7" id="KW-1133">Transmembrane helix</keyword>
<evidence type="ECO:0000256" key="2">
    <source>
        <dbReference type="ARBA" id="ARBA00022448"/>
    </source>
</evidence>
<sequence length="442" mass="46466">MASSTIAIVIAVVAIVLFMVNKIPMSIVALASSALMAILIPEMKLGAAYEGFAATGWMMVVGMLVVSDSLFETGVAQKIGDRIAHSWWAQSERRFIVAVAAICTLMSAFMSNNGTVAIWMPIIAIVAAGSGGKIRSKIVIFVAGTAAVIGGACTLMGSTSQLAANAVLQGYAGFEDGFGIFDQAKIMLPTALVQITFWGTFGYSLLKKVLKPESPDFDKDNMYAPQNMKLSTERTPDAPLWKRRVSLGTMLLCIVLFVLQGFAPFNDYFNIGIIGMIGAVIVLVTGCIPLKKAYSELPWDVLITIGAISGLGTGLQVSGGGALIANAVLGFFGGQNASVVVLTIVIVALTSVMTNFMANNATAAMLSPICIEMALALGISPIPWVVVIAACSNLAIATNYGTAVNMQILPAGYKFSDFMKIGGPLLLILIPIVIITTLLVLF</sequence>
<evidence type="ECO:0000256" key="6">
    <source>
        <dbReference type="ARBA" id="ARBA00023136"/>
    </source>
</evidence>
<evidence type="ECO:0000256" key="4">
    <source>
        <dbReference type="ARBA" id="ARBA00022737"/>
    </source>
</evidence>
<keyword evidence="10" id="KW-1185">Reference proteome</keyword>
<dbReference type="PANTHER" id="PTHR43652">
    <property type="entry name" value="BASIC AMINO ACID ANTIPORTER YFCC-RELATED"/>
    <property type="match status" value="1"/>
</dbReference>
<feature type="transmembrane region" description="Helical" evidence="7">
    <location>
        <begin position="337"/>
        <end position="358"/>
    </location>
</feature>
<comment type="subcellular location">
    <subcellularLocation>
        <location evidence="1">Membrane</location>
        <topology evidence="1">Multi-pass membrane protein</topology>
    </subcellularLocation>
</comment>
<comment type="caution">
    <text evidence="9">The sequence shown here is derived from an EMBL/GenBank/DDBJ whole genome shotgun (WGS) entry which is preliminary data.</text>
</comment>
<feature type="transmembrane region" description="Helical" evidence="7">
    <location>
        <begin position="52"/>
        <end position="71"/>
    </location>
</feature>
<feature type="transmembrane region" description="Helical" evidence="7">
    <location>
        <begin position="370"/>
        <end position="396"/>
    </location>
</feature>
<feature type="transmembrane region" description="Helical" evidence="7">
    <location>
        <begin position="92"/>
        <end position="110"/>
    </location>
</feature>
<feature type="transmembrane region" description="Helical" evidence="7">
    <location>
        <begin position="186"/>
        <end position="206"/>
    </location>
</feature>
<keyword evidence="4" id="KW-0677">Repeat</keyword>
<dbReference type="AlphaFoldDB" id="U2T1A3"/>
<keyword evidence="2" id="KW-0813">Transport</keyword>
<evidence type="ECO:0000256" key="3">
    <source>
        <dbReference type="ARBA" id="ARBA00022692"/>
    </source>
</evidence>
<dbReference type="STRING" id="1125712.HMPREF1316_0534"/>
<dbReference type="PATRIC" id="fig|1125712.3.peg.1957"/>
<evidence type="ECO:0000256" key="1">
    <source>
        <dbReference type="ARBA" id="ARBA00004141"/>
    </source>
</evidence>
<dbReference type="OrthoDB" id="9809303at2"/>
<feature type="transmembrane region" description="Helical" evidence="7">
    <location>
        <begin position="139"/>
        <end position="158"/>
    </location>
</feature>
<dbReference type="eggNOG" id="COG0471">
    <property type="taxonomic scope" value="Bacteria"/>
</dbReference>
<dbReference type="Pfam" id="PF03600">
    <property type="entry name" value="CitMHS"/>
    <property type="match status" value="1"/>
</dbReference>
<feature type="transmembrane region" description="Helical" evidence="7">
    <location>
        <begin position="245"/>
        <end position="263"/>
    </location>
</feature>